<reference evidence="2 3" key="1">
    <citation type="submission" date="2023-07" db="EMBL/GenBank/DDBJ databases">
        <title>Sorghum-associated microbial communities from plants grown in Nebraska, USA.</title>
        <authorList>
            <person name="Schachtman D."/>
        </authorList>
    </citation>
    <scope>NUCLEOTIDE SEQUENCE [LARGE SCALE GENOMIC DNA]</scope>
    <source>
        <strain evidence="2 3">BE190</strain>
    </source>
</reference>
<keyword evidence="1" id="KW-0812">Transmembrane</keyword>
<dbReference type="EMBL" id="JAVDVX010000002">
    <property type="protein sequence ID" value="MDR7089184.1"/>
    <property type="molecule type" value="Genomic_DNA"/>
</dbReference>
<feature type="transmembrane region" description="Helical" evidence="1">
    <location>
        <begin position="6"/>
        <end position="24"/>
    </location>
</feature>
<keyword evidence="1" id="KW-0472">Membrane</keyword>
<protein>
    <submittedName>
        <fullName evidence="2">Uncharacterized protein</fullName>
    </submittedName>
</protein>
<accession>A0ABU1UVI1</accession>
<dbReference type="Proteomes" id="UP001253595">
    <property type="component" value="Unassembled WGS sequence"/>
</dbReference>
<sequence length="207" mass="22413">MNKMSVSYLEFIAAIIIFACIVILSTREKTTDAPEQSQPNAKNAAISSSVNEKNLHLKYSEHQQHKRTKPGAAVSLKNSEPLYATVPGVYEYQLQLLSPNHEGKMTVDVSTSDGLAIVSSAHHFEFELHEGGEYGVPLTINANAEGRFYIQLHITITADGQKSSRVIAAILQVGEPGVKAQKASTKGAGQEVETVISLPAQETISPR</sequence>
<evidence type="ECO:0000313" key="3">
    <source>
        <dbReference type="Proteomes" id="UP001253595"/>
    </source>
</evidence>
<evidence type="ECO:0000256" key="1">
    <source>
        <dbReference type="SAM" id="Phobius"/>
    </source>
</evidence>
<organism evidence="2 3">
    <name type="scientific">Cellvibrio fibrivorans</name>
    <dbReference type="NCBI Taxonomy" id="126350"/>
    <lineage>
        <taxon>Bacteria</taxon>
        <taxon>Pseudomonadati</taxon>
        <taxon>Pseudomonadota</taxon>
        <taxon>Gammaproteobacteria</taxon>
        <taxon>Cellvibrionales</taxon>
        <taxon>Cellvibrionaceae</taxon>
        <taxon>Cellvibrio</taxon>
    </lineage>
</organism>
<keyword evidence="1" id="KW-1133">Transmembrane helix</keyword>
<comment type="caution">
    <text evidence="2">The sequence shown here is derived from an EMBL/GenBank/DDBJ whole genome shotgun (WGS) entry which is preliminary data.</text>
</comment>
<gene>
    <name evidence="2" type="ORF">J2X05_001190</name>
</gene>
<name>A0ABU1UVI1_9GAMM</name>
<proteinExistence type="predicted"/>
<evidence type="ECO:0000313" key="2">
    <source>
        <dbReference type="EMBL" id="MDR7089184.1"/>
    </source>
</evidence>
<keyword evidence="3" id="KW-1185">Reference proteome</keyword>
<dbReference type="RefSeq" id="WP_310069953.1">
    <property type="nucleotide sequence ID" value="NZ_JAVDVX010000002.1"/>
</dbReference>